<feature type="compositionally biased region" description="Polar residues" evidence="1">
    <location>
        <begin position="181"/>
        <end position="194"/>
    </location>
</feature>
<evidence type="ECO:0000256" key="1">
    <source>
        <dbReference type="SAM" id="MobiDB-lite"/>
    </source>
</evidence>
<evidence type="ECO:0000313" key="3">
    <source>
        <dbReference type="Proteomes" id="UP001218188"/>
    </source>
</evidence>
<keyword evidence="3" id="KW-1185">Reference proteome</keyword>
<evidence type="ECO:0000313" key="2">
    <source>
        <dbReference type="EMBL" id="KAJ7036849.1"/>
    </source>
</evidence>
<comment type="caution">
    <text evidence="2">The sequence shown here is derived from an EMBL/GenBank/DDBJ whole genome shotgun (WGS) entry which is preliminary data.</text>
</comment>
<feature type="region of interest" description="Disordered" evidence="1">
    <location>
        <begin position="1"/>
        <end position="24"/>
    </location>
</feature>
<dbReference type="Proteomes" id="UP001218188">
    <property type="component" value="Unassembled WGS sequence"/>
</dbReference>
<proteinExistence type="predicted"/>
<protein>
    <submittedName>
        <fullName evidence="2">Uncharacterized protein</fullName>
    </submittedName>
</protein>
<accession>A0AAD6X9A5</accession>
<sequence length="516" mass="56550">MSSQETTSLSHSISPISPPLNRPLAPHVLEKLPKSLKGSGTLTLRKGRELLRKHTAGSEHLWNEFRGRGAPPADEGRIGDVFWDITPPFVLYVRRPSDVSQTGVDSEWKAWNPDPFTRQPLAEHPLYEDRYLWISASGTGFEWFTRAHWKGCCIEVMEARALEERLLREVLASPKKVSSPKRITSSAGQPSNSDQAKKRKRAGSDGADSPPRRLQPPQTIVDIPATNLSASQLIGPIAGSATFLALCFRGDQLTSNIAAQDAALGDLQMLLHRTQVACEGMTKDNALEKEKEASVTREALQNELDRKAALRRWYGFPCSSCLPGLETEYPAVLENTRLKASITRLDAVSQEKLRHQAMTAQADKQARAKILGLETMIIELESVVSTCLANVQREVAGSLARFPKNTDPIACVMHFNPHFLYCSACVGLPVNKFQSPTPGPKSVRYSGPGLSPGLGPQNFEAPSPRPTQACGRAWPGLDFSGPGLAGFGLEAGPRTITTRHALIPIWFDMKKNLKAN</sequence>
<feature type="region of interest" description="Disordered" evidence="1">
    <location>
        <begin position="178"/>
        <end position="219"/>
    </location>
</feature>
<dbReference type="EMBL" id="JARJCM010000041">
    <property type="protein sequence ID" value="KAJ7036849.1"/>
    <property type="molecule type" value="Genomic_DNA"/>
</dbReference>
<dbReference type="AlphaFoldDB" id="A0AAD6X9A5"/>
<gene>
    <name evidence="2" type="ORF">C8F04DRAFT_1233004</name>
</gene>
<organism evidence="2 3">
    <name type="scientific">Mycena alexandri</name>
    <dbReference type="NCBI Taxonomy" id="1745969"/>
    <lineage>
        <taxon>Eukaryota</taxon>
        <taxon>Fungi</taxon>
        <taxon>Dikarya</taxon>
        <taxon>Basidiomycota</taxon>
        <taxon>Agaricomycotina</taxon>
        <taxon>Agaricomycetes</taxon>
        <taxon>Agaricomycetidae</taxon>
        <taxon>Agaricales</taxon>
        <taxon>Marasmiineae</taxon>
        <taxon>Mycenaceae</taxon>
        <taxon>Mycena</taxon>
    </lineage>
</organism>
<name>A0AAD6X9A5_9AGAR</name>
<reference evidence="2" key="1">
    <citation type="submission" date="2023-03" db="EMBL/GenBank/DDBJ databases">
        <title>Massive genome expansion in bonnet fungi (Mycena s.s.) driven by repeated elements and novel gene families across ecological guilds.</title>
        <authorList>
            <consortium name="Lawrence Berkeley National Laboratory"/>
            <person name="Harder C.B."/>
            <person name="Miyauchi S."/>
            <person name="Viragh M."/>
            <person name="Kuo A."/>
            <person name="Thoen E."/>
            <person name="Andreopoulos B."/>
            <person name="Lu D."/>
            <person name="Skrede I."/>
            <person name="Drula E."/>
            <person name="Henrissat B."/>
            <person name="Morin E."/>
            <person name="Kohler A."/>
            <person name="Barry K."/>
            <person name="LaButti K."/>
            <person name="Morin E."/>
            <person name="Salamov A."/>
            <person name="Lipzen A."/>
            <person name="Mereny Z."/>
            <person name="Hegedus B."/>
            <person name="Baldrian P."/>
            <person name="Stursova M."/>
            <person name="Weitz H."/>
            <person name="Taylor A."/>
            <person name="Grigoriev I.V."/>
            <person name="Nagy L.G."/>
            <person name="Martin F."/>
            <person name="Kauserud H."/>
        </authorList>
    </citation>
    <scope>NUCLEOTIDE SEQUENCE</scope>
    <source>
        <strain evidence="2">CBHHK200</strain>
    </source>
</reference>